<accession>A0A060YK89</accession>
<sequence>MATELRRFWKLGSLSRICTFSLLFLFVHCHTCKHQVPSLSEVVHKVYLKSERLTKRSSDQQLKITIIYDSSVDKINCFHKQLIIYRRHFRFAGKQDLYYSAGKVLTSHQSPAQAINTITLQYSPLTRSPSSTVH</sequence>
<name>A0A060YK89_ONCMY</name>
<dbReference type="Proteomes" id="UP000193380">
    <property type="component" value="Unassembled WGS sequence"/>
</dbReference>
<dbReference type="EMBL" id="FR912808">
    <property type="protein sequence ID" value="CDQ92141.1"/>
    <property type="molecule type" value="Genomic_DNA"/>
</dbReference>
<dbReference type="AlphaFoldDB" id="A0A060YK89"/>
<dbReference type="PaxDb" id="8022-A0A060YK89"/>
<reference evidence="2" key="1">
    <citation type="journal article" date="2014" name="Nat. Commun.">
        <title>The rainbow trout genome provides novel insights into evolution after whole-genome duplication in vertebrates.</title>
        <authorList>
            <person name="Berthelot C."/>
            <person name="Brunet F."/>
            <person name="Chalopin D."/>
            <person name="Juanchich A."/>
            <person name="Bernard M."/>
            <person name="Noel B."/>
            <person name="Bento P."/>
            <person name="Da Silva C."/>
            <person name="Labadie K."/>
            <person name="Alberti A."/>
            <person name="Aury J.M."/>
            <person name="Louis A."/>
            <person name="Dehais P."/>
            <person name="Bardou P."/>
            <person name="Montfort J."/>
            <person name="Klopp C."/>
            <person name="Cabau C."/>
            <person name="Gaspin C."/>
            <person name="Thorgaard G.H."/>
            <person name="Boussaha M."/>
            <person name="Quillet E."/>
            <person name="Guyomard R."/>
            <person name="Galiana D."/>
            <person name="Bobe J."/>
            <person name="Volff J.N."/>
            <person name="Genet C."/>
            <person name="Wincker P."/>
            <person name="Jaillon O."/>
            <person name="Roest Crollius H."/>
            <person name="Guiguen Y."/>
        </authorList>
    </citation>
    <scope>NUCLEOTIDE SEQUENCE [LARGE SCALE GENOMIC DNA]</scope>
</reference>
<dbReference type="STRING" id="8022.A0A060YK89"/>
<gene>
    <name evidence="2" type="ORF">GSONMT00016772001</name>
</gene>
<protein>
    <submittedName>
        <fullName evidence="2">Uncharacterized protein</fullName>
    </submittedName>
</protein>
<evidence type="ECO:0000313" key="2">
    <source>
        <dbReference type="EMBL" id="CDQ92141.1"/>
    </source>
</evidence>
<feature type="signal peptide" evidence="1">
    <location>
        <begin position="1"/>
        <end position="29"/>
    </location>
</feature>
<feature type="chain" id="PRO_5001596314" evidence="1">
    <location>
        <begin position="30"/>
        <end position="134"/>
    </location>
</feature>
<keyword evidence="1" id="KW-0732">Signal</keyword>
<organism evidence="2 3">
    <name type="scientific">Oncorhynchus mykiss</name>
    <name type="common">Rainbow trout</name>
    <name type="synonym">Salmo gairdneri</name>
    <dbReference type="NCBI Taxonomy" id="8022"/>
    <lineage>
        <taxon>Eukaryota</taxon>
        <taxon>Metazoa</taxon>
        <taxon>Chordata</taxon>
        <taxon>Craniata</taxon>
        <taxon>Vertebrata</taxon>
        <taxon>Euteleostomi</taxon>
        <taxon>Actinopterygii</taxon>
        <taxon>Neopterygii</taxon>
        <taxon>Teleostei</taxon>
        <taxon>Protacanthopterygii</taxon>
        <taxon>Salmoniformes</taxon>
        <taxon>Salmonidae</taxon>
        <taxon>Salmoninae</taxon>
        <taxon>Oncorhynchus</taxon>
    </lineage>
</organism>
<evidence type="ECO:0000256" key="1">
    <source>
        <dbReference type="SAM" id="SignalP"/>
    </source>
</evidence>
<reference evidence="2" key="2">
    <citation type="submission" date="2014-03" db="EMBL/GenBank/DDBJ databases">
        <authorList>
            <person name="Genoscope - CEA"/>
        </authorList>
    </citation>
    <scope>NUCLEOTIDE SEQUENCE</scope>
</reference>
<proteinExistence type="predicted"/>
<evidence type="ECO:0000313" key="3">
    <source>
        <dbReference type="Proteomes" id="UP000193380"/>
    </source>
</evidence>